<dbReference type="PANTHER" id="PTHR11618:SF13">
    <property type="entry name" value="TRANSCRIPTION INITIATION FACTOR IIB"/>
    <property type="match status" value="1"/>
</dbReference>
<dbReference type="InterPro" id="IPR013763">
    <property type="entry name" value="Cyclin-like_dom"/>
</dbReference>
<evidence type="ECO:0000313" key="9">
    <source>
        <dbReference type="EMBL" id="HIQ29169.1"/>
    </source>
</evidence>
<dbReference type="Pfam" id="PF08271">
    <property type="entry name" value="Zn_Ribbon_TF"/>
    <property type="match status" value="1"/>
</dbReference>
<gene>
    <name evidence="9" type="primary">tfb</name>
    <name evidence="9" type="ORF">EYH45_01245</name>
</gene>
<dbReference type="CDD" id="cd20550">
    <property type="entry name" value="CYCLIN_TFIIB_archaea_like_rpt2"/>
    <property type="match status" value="1"/>
</dbReference>
<dbReference type="InterPro" id="IPR036915">
    <property type="entry name" value="Cyclin-like_sf"/>
</dbReference>
<keyword evidence="3" id="KW-0677">Repeat</keyword>
<dbReference type="InterPro" id="IPR013137">
    <property type="entry name" value="Znf_TFIIB"/>
</dbReference>
<dbReference type="GO" id="GO:0070897">
    <property type="term" value="P:transcription preinitiation complex assembly"/>
    <property type="evidence" value="ECO:0007669"/>
    <property type="project" value="InterPro"/>
</dbReference>
<dbReference type="Gene3D" id="1.10.472.170">
    <property type="match status" value="1"/>
</dbReference>
<evidence type="ECO:0000256" key="5">
    <source>
        <dbReference type="ARBA" id="ARBA00023163"/>
    </source>
</evidence>
<dbReference type="EMBL" id="DQVM01000026">
    <property type="protein sequence ID" value="HIQ29169.1"/>
    <property type="molecule type" value="Genomic_DNA"/>
</dbReference>
<keyword evidence="7" id="KW-0863">Zinc-finger</keyword>
<proteinExistence type="inferred from homology"/>
<dbReference type="InterPro" id="IPR013150">
    <property type="entry name" value="TFIIB_cyclin"/>
</dbReference>
<keyword evidence="5" id="KW-0804">Transcription</keyword>
<dbReference type="GO" id="GO:0097550">
    <property type="term" value="C:transcription preinitiation complex"/>
    <property type="evidence" value="ECO:0007669"/>
    <property type="project" value="TreeGrafter"/>
</dbReference>
<organism evidence="9 10">
    <name type="scientific">Caldiarchaeum subterraneum</name>
    <dbReference type="NCBI Taxonomy" id="311458"/>
    <lineage>
        <taxon>Archaea</taxon>
        <taxon>Nitrososphaerota</taxon>
        <taxon>Candidatus Caldarchaeales</taxon>
        <taxon>Candidatus Caldarchaeaceae</taxon>
        <taxon>Candidatus Caldarchaeum</taxon>
    </lineage>
</organism>
<sequence length="312" mass="34832">MVKKSWRDDIFCPECGNEMLVTDPKIGEVSCPVCGYVVQDRDVDMGPEWRSIDEEEESRSRVGAPLSIMYSDHGLSTVIEKVDEDAAGRKLSKEKREHMLRLKKLDTTSQVNSSEARNLQQAVNILQIYVDKLHLSQPVAERAMLIYRKALKAGLVRGRSIRSIMAAATYAACRIMGTPRDLREFERAFPIVKRKTIAQGYRLLLKHLGLKVPVADPKIYVHKIASKVGLDERTVQEALRILEEAEKRGATVGKDPVGIAAAALYMACQETTQNLTQKDIARAAGVTEVTVRNRFKGLKDILEGTAQEVKQA</sequence>
<dbReference type="PANTHER" id="PTHR11618">
    <property type="entry name" value="TRANSCRIPTION INITIATION FACTOR IIB-RELATED"/>
    <property type="match status" value="1"/>
</dbReference>
<dbReference type="AlphaFoldDB" id="A0A832ZUF0"/>
<dbReference type="SUPFAM" id="SSF47954">
    <property type="entry name" value="Cyclin-like"/>
    <property type="match status" value="2"/>
</dbReference>
<dbReference type="FunFam" id="1.10.472.170:FF:000001">
    <property type="entry name" value="Transcription initiation factor IIB"/>
    <property type="match status" value="1"/>
</dbReference>
<evidence type="ECO:0000259" key="8">
    <source>
        <dbReference type="PROSITE" id="PS51134"/>
    </source>
</evidence>
<evidence type="ECO:0000256" key="6">
    <source>
        <dbReference type="ARBA" id="ARBA00053882"/>
    </source>
</evidence>
<accession>A0A832ZUF0</accession>
<evidence type="ECO:0000256" key="4">
    <source>
        <dbReference type="ARBA" id="ARBA00023015"/>
    </source>
</evidence>
<evidence type="ECO:0000256" key="2">
    <source>
        <dbReference type="ARBA" id="ARBA00013932"/>
    </source>
</evidence>
<dbReference type="FunFam" id="1.10.472.10:FF:000023">
    <property type="entry name" value="Transcription initiation factor IIB"/>
    <property type="match status" value="1"/>
</dbReference>
<dbReference type="Proteomes" id="UP000608579">
    <property type="component" value="Unassembled WGS sequence"/>
</dbReference>
<dbReference type="Gene3D" id="1.10.472.10">
    <property type="entry name" value="Cyclin-like"/>
    <property type="match status" value="1"/>
</dbReference>
<keyword evidence="7" id="KW-0862">Zinc</keyword>
<evidence type="ECO:0000256" key="1">
    <source>
        <dbReference type="ARBA" id="ARBA00010857"/>
    </source>
</evidence>
<name>A0A832ZUF0_CALS0</name>
<protein>
    <recommendedName>
        <fullName evidence="2">Transcription initiation factor IIB</fullName>
    </recommendedName>
</protein>
<dbReference type="PROSITE" id="PS00782">
    <property type="entry name" value="TFIIB"/>
    <property type="match status" value="1"/>
</dbReference>
<dbReference type="InterPro" id="IPR000812">
    <property type="entry name" value="TFIIB"/>
</dbReference>
<keyword evidence="7" id="KW-0479">Metal-binding</keyword>
<evidence type="ECO:0000256" key="3">
    <source>
        <dbReference type="ARBA" id="ARBA00022737"/>
    </source>
</evidence>
<comment type="function">
    <text evidence="6">Stabilizes TBP binding to an archaeal box-A promoter. Also responsible for recruiting RNA polymerase II to the pre-initiation complex (DNA-TBP-TFIIB).</text>
</comment>
<keyword evidence="4" id="KW-0805">Transcription regulation</keyword>
<reference evidence="9" key="1">
    <citation type="journal article" date="2020" name="ISME J.">
        <title>Gammaproteobacteria mediating utilization of methyl-, sulfur- and petroleum organic compounds in deep ocean hydrothermal plumes.</title>
        <authorList>
            <person name="Zhou Z."/>
            <person name="Liu Y."/>
            <person name="Pan J."/>
            <person name="Cron B.R."/>
            <person name="Toner B.M."/>
            <person name="Anantharaman K."/>
            <person name="Breier J.A."/>
            <person name="Dick G.J."/>
            <person name="Li M."/>
        </authorList>
    </citation>
    <scope>NUCLEOTIDE SEQUENCE</scope>
    <source>
        <strain evidence="9">SZUA-1515</strain>
    </source>
</reference>
<evidence type="ECO:0000313" key="10">
    <source>
        <dbReference type="Proteomes" id="UP000608579"/>
    </source>
</evidence>
<comment type="caution">
    <text evidence="9">The sequence shown here is derived from an EMBL/GenBank/DDBJ whole genome shotgun (WGS) entry which is preliminary data.</text>
</comment>
<dbReference type="InterPro" id="IPR023486">
    <property type="entry name" value="TFIIB_CS"/>
</dbReference>
<dbReference type="GO" id="GO:0017025">
    <property type="term" value="F:TBP-class protein binding"/>
    <property type="evidence" value="ECO:0007669"/>
    <property type="project" value="InterPro"/>
</dbReference>
<feature type="domain" description="TFIIB-type" evidence="8">
    <location>
        <begin position="8"/>
        <end position="39"/>
    </location>
</feature>
<dbReference type="GO" id="GO:0008270">
    <property type="term" value="F:zinc ion binding"/>
    <property type="evidence" value="ECO:0007669"/>
    <property type="project" value="UniProtKB-KW"/>
</dbReference>
<dbReference type="PROSITE" id="PS51134">
    <property type="entry name" value="ZF_TFIIB"/>
    <property type="match status" value="1"/>
</dbReference>
<evidence type="ECO:0000256" key="7">
    <source>
        <dbReference type="PROSITE-ProRule" id="PRU00469"/>
    </source>
</evidence>
<dbReference type="SMART" id="SM00385">
    <property type="entry name" value="CYCLIN"/>
    <property type="match status" value="2"/>
</dbReference>
<dbReference type="Pfam" id="PF00382">
    <property type="entry name" value="TFIIB"/>
    <property type="match status" value="2"/>
</dbReference>
<dbReference type="SUPFAM" id="SSF57783">
    <property type="entry name" value="Zinc beta-ribbon"/>
    <property type="match status" value="1"/>
</dbReference>
<comment type="similarity">
    <text evidence="1">Belongs to the TFIIB family.</text>
</comment>
<dbReference type="PRINTS" id="PR00685">
    <property type="entry name" value="TIFACTORIIB"/>
</dbReference>